<name>A0A151XJL1_9HYME</name>
<organism evidence="1 2">
    <name type="scientific">Mycetomoellerius zeteki</name>
    <dbReference type="NCBI Taxonomy" id="64791"/>
    <lineage>
        <taxon>Eukaryota</taxon>
        <taxon>Metazoa</taxon>
        <taxon>Ecdysozoa</taxon>
        <taxon>Arthropoda</taxon>
        <taxon>Hexapoda</taxon>
        <taxon>Insecta</taxon>
        <taxon>Pterygota</taxon>
        <taxon>Neoptera</taxon>
        <taxon>Endopterygota</taxon>
        <taxon>Hymenoptera</taxon>
        <taxon>Apocrita</taxon>
        <taxon>Aculeata</taxon>
        <taxon>Formicoidea</taxon>
        <taxon>Formicidae</taxon>
        <taxon>Myrmicinae</taxon>
        <taxon>Mycetomoellerius</taxon>
    </lineage>
</organism>
<evidence type="ECO:0000313" key="2">
    <source>
        <dbReference type="Proteomes" id="UP000075809"/>
    </source>
</evidence>
<reference evidence="1 2" key="1">
    <citation type="submission" date="2015-09" db="EMBL/GenBank/DDBJ databases">
        <title>Trachymyrmex zeteki WGS genome.</title>
        <authorList>
            <person name="Nygaard S."/>
            <person name="Hu H."/>
            <person name="Boomsma J."/>
            <person name="Zhang G."/>
        </authorList>
    </citation>
    <scope>NUCLEOTIDE SEQUENCE [LARGE SCALE GENOMIC DNA]</scope>
    <source>
        <strain evidence="1">Tzet28-1</strain>
        <tissue evidence="1">Whole body</tissue>
    </source>
</reference>
<dbReference type="Proteomes" id="UP000075809">
    <property type="component" value="Unassembled WGS sequence"/>
</dbReference>
<gene>
    <name evidence="1" type="ORF">ALC60_00514</name>
</gene>
<sequence length="125" mass="13996">MTTMLQFASLVQSPEQRTSISNPILLINRDELLDEITGSYNNGPKISIDNNPLSIDRRAPEEVYNDRRPLITRLAAGWSVLANQRRRRDFACCSSLQSGVHPNGRIPTGLGIYCPSVPDHHLAER</sequence>
<evidence type="ECO:0000313" key="1">
    <source>
        <dbReference type="EMBL" id="KYQ60531.1"/>
    </source>
</evidence>
<keyword evidence="2" id="KW-1185">Reference proteome</keyword>
<protein>
    <submittedName>
        <fullName evidence="1">Uncharacterized protein</fullName>
    </submittedName>
</protein>
<dbReference type="EMBL" id="KQ982074">
    <property type="protein sequence ID" value="KYQ60531.1"/>
    <property type="molecule type" value="Genomic_DNA"/>
</dbReference>
<dbReference type="AlphaFoldDB" id="A0A151XJL1"/>
<proteinExistence type="predicted"/>
<accession>A0A151XJL1</accession>